<organism evidence="1 2">
    <name type="scientific">Choiromyces venosus 120613-1</name>
    <dbReference type="NCBI Taxonomy" id="1336337"/>
    <lineage>
        <taxon>Eukaryota</taxon>
        <taxon>Fungi</taxon>
        <taxon>Dikarya</taxon>
        <taxon>Ascomycota</taxon>
        <taxon>Pezizomycotina</taxon>
        <taxon>Pezizomycetes</taxon>
        <taxon>Pezizales</taxon>
        <taxon>Tuberaceae</taxon>
        <taxon>Choiromyces</taxon>
    </lineage>
</organism>
<protein>
    <submittedName>
        <fullName evidence="1">Uncharacterized protein</fullName>
    </submittedName>
</protein>
<accession>A0A3N4K139</accession>
<gene>
    <name evidence="1" type="ORF">L873DRAFT_1801123</name>
</gene>
<keyword evidence="2" id="KW-1185">Reference proteome</keyword>
<proteinExistence type="predicted"/>
<sequence>MLVICSSHYFVHSSSFTTLSLLITLKILSTPFMDHNHCIGVPTIIIDEVSELVSNLYQYDKNDCLMTDGNTWGDRHTIPTQPSTQSSHNMLS</sequence>
<dbReference type="Proteomes" id="UP000276215">
    <property type="component" value="Unassembled WGS sequence"/>
</dbReference>
<evidence type="ECO:0000313" key="1">
    <source>
        <dbReference type="EMBL" id="RPB03049.1"/>
    </source>
</evidence>
<reference evidence="1 2" key="1">
    <citation type="journal article" date="2018" name="Nat. Ecol. Evol.">
        <title>Pezizomycetes genomes reveal the molecular basis of ectomycorrhizal truffle lifestyle.</title>
        <authorList>
            <person name="Murat C."/>
            <person name="Payen T."/>
            <person name="Noel B."/>
            <person name="Kuo A."/>
            <person name="Morin E."/>
            <person name="Chen J."/>
            <person name="Kohler A."/>
            <person name="Krizsan K."/>
            <person name="Balestrini R."/>
            <person name="Da Silva C."/>
            <person name="Montanini B."/>
            <person name="Hainaut M."/>
            <person name="Levati E."/>
            <person name="Barry K.W."/>
            <person name="Belfiori B."/>
            <person name="Cichocki N."/>
            <person name="Clum A."/>
            <person name="Dockter R.B."/>
            <person name="Fauchery L."/>
            <person name="Guy J."/>
            <person name="Iotti M."/>
            <person name="Le Tacon F."/>
            <person name="Lindquist E.A."/>
            <person name="Lipzen A."/>
            <person name="Malagnac F."/>
            <person name="Mello A."/>
            <person name="Molinier V."/>
            <person name="Miyauchi S."/>
            <person name="Poulain J."/>
            <person name="Riccioni C."/>
            <person name="Rubini A."/>
            <person name="Sitrit Y."/>
            <person name="Splivallo R."/>
            <person name="Traeger S."/>
            <person name="Wang M."/>
            <person name="Zifcakova L."/>
            <person name="Wipf D."/>
            <person name="Zambonelli A."/>
            <person name="Paolocci F."/>
            <person name="Nowrousian M."/>
            <person name="Ottonello S."/>
            <person name="Baldrian P."/>
            <person name="Spatafora J.W."/>
            <person name="Henrissat B."/>
            <person name="Nagy L.G."/>
            <person name="Aury J.M."/>
            <person name="Wincker P."/>
            <person name="Grigoriev I.V."/>
            <person name="Bonfante P."/>
            <person name="Martin F.M."/>
        </authorList>
    </citation>
    <scope>NUCLEOTIDE SEQUENCE [LARGE SCALE GENOMIC DNA]</scope>
    <source>
        <strain evidence="1 2">120613-1</strain>
    </source>
</reference>
<dbReference type="AlphaFoldDB" id="A0A3N4K139"/>
<name>A0A3N4K139_9PEZI</name>
<evidence type="ECO:0000313" key="2">
    <source>
        <dbReference type="Proteomes" id="UP000276215"/>
    </source>
</evidence>
<dbReference type="EMBL" id="ML120364">
    <property type="protein sequence ID" value="RPB03049.1"/>
    <property type="molecule type" value="Genomic_DNA"/>
</dbReference>